<dbReference type="EC" id="2.7.10.1" evidence="2"/>
<keyword evidence="6" id="KW-0732">Signal</keyword>
<evidence type="ECO:0000256" key="8">
    <source>
        <dbReference type="ARBA" id="ARBA00022777"/>
    </source>
</evidence>
<evidence type="ECO:0000256" key="13">
    <source>
        <dbReference type="ARBA" id="ARBA00023157"/>
    </source>
</evidence>
<dbReference type="CDD" id="cd13120">
    <property type="entry name" value="BF2867_like_N"/>
    <property type="match status" value="1"/>
</dbReference>
<reference evidence="18 19" key="1">
    <citation type="journal article" date="2022" name="Int. J. Syst. Evol. Microbiol.">
        <title>Prevotella herbatica sp. nov., a plant polysaccharide-decomposing anaerobic bacterium isolated from a methanogenic reactor.</title>
        <authorList>
            <person name="Uek A."/>
            <person name="Tonouchi A."/>
            <person name="Kaku N."/>
            <person name="Ueki K."/>
        </authorList>
    </citation>
    <scope>NUCLEOTIDE SEQUENCE [LARGE SCALE GENOMIC DNA]</scope>
    <source>
        <strain evidence="18 19">WR041</strain>
    </source>
</reference>
<keyword evidence="14" id="KW-0675">Receptor</keyword>
<sequence>MNMLDGNNNEQINFFVSVPSWKGNDSIASNSAKTETRATPITDASLGTDKTFGIIADVVNGSNYITEINQEVVSYNTTNKIWETVADHYWPGANKTVNFYAYYPASITNGTITHTASTTPILTYTVPADATTQVDIMTATGTNVSGNSNSSTPLSFNHIFAAIQFSVGSAGIGSGTISSISIGNVANSGTYTFGSGWSNVTGSKTFTISQSKTITGISGEDIYSGNYTLMMVPQNINNITITISYSNGGTLTKTISGTWEAGKVYKYHLSYAPKTFDYTGTVQTYTIPVTGTYKLEVWGAQGGGGGYGGYAFGNIYLTQSSLLYFCIGGAGTYNLNGSILSNPLTAGYNGGGYGQCGGGGATHIAITNRGVLKNYLSYQAEILLVAGGGGGGDGTPVGVGGGTTGGDGTSSGSGGTQTTGGTGIGSGSFGQGGNIGTTNNDSAGAGGGGWYGGGSSGQPQIGSGGGGSGHIGTSLISGSTGMSNGVRSGDGYARITFVSAN</sequence>
<evidence type="ECO:0000256" key="2">
    <source>
        <dbReference type="ARBA" id="ARBA00011902"/>
    </source>
</evidence>
<evidence type="ECO:0000256" key="7">
    <source>
        <dbReference type="ARBA" id="ARBA00022741"/>
    </source>
</evidence>
<keyword evidence="5" id="KW-0812">Transmembrane</keyword>
<dbReference type="Proteomes" id="UP001319045">
    <property type="component" value="Chromosome"/>
</dbReference>
<dbReference type="InterPro" id="IPR025049">
    <property type="entry name" value="Mfa-like_1"/>
</dbReference>
<feature type="domain" description="ALK/LTK-like glycine-rich" evidence="17">
    <location>
        <begin position="290"/>
        <end position="497"/>
    </location>
</feature>
<dbReference type="InterPro" id="IPR055163">
    <property type="entry name" value="ALK/LTK-like_GRD"/>
</dbReference>
<keyword evidence="3" id="KW-1003">Cell membrane</keyword>
<evidence type="ECO:0000256" key="3">
    <source>
        <dbReference type="ARBA" id="ARBA00022475"/>
    </source>
</evidence>
<evidence type="ECO:0000256" key="10">
    <source>
        <dbReference type="ARBA" id="ARBA00022989"/>
    </source>
</evidence>
<gene>
    <name evidence="18" type="ORF">prwr041_17420</name>
</gene>
<protein>
    <recommendedName>
        <fullName evidence="2">receptor protein-tyrosine kinase</fullName>
        <ecNumber evidence="2">2.7.10.1</ecNumber>
    </recommendedName>
</protein>
<evidence type="ECO:0000256" key="11">
    <source>
        <dbReference type="ARBA" id="ARBA00023136"/>
    </source>
</evidence>
<evidence type="ECO:0000256" key="9">
    <source>
        <dbReference type="ARBA" id="ARBA00022840"/>
    </source>
</evidence>
<evidence type="ECO:0000256" key="5">
    <source>
        <dbReference type="ARBA" id="ARBA00022692"/>
    </source>
</evidence>
<proteinExistence type="predicted"/>
<accession>A0ABN6ELI7</accession>
<dbReference type="EMBL" id="AP024484">
    <property type="protein sequence ID" value="BCS85849.1"/>
    <property type="molecule type" value="Genomic_DNA"/>
</dbReference>
<evidence type="ECO:0000259" key="17">
    <source>
        <dbReference type="Pfam" id="PF12810"/>
    </source>
</evidence>
<dbReference type="Pfam" id="PF12810">
    <property type="entry name" value="ALK_LTK_GRD"/>
    <property type="match status" value="1"/>
</dbReference>
<keyword evidence="10" id="KW-1133">Transmembrane helix</keyword>
<dbReference type="Gene3D" id="2.60.40.2620">
    <property type="entry name" value="Fimbrillin-like"/>
    <property type="match status" value="1"/>
</dbReference>
<evidence type="ECO:0000313" key="18">
    <source>
        <dbReference type="EMBL" id="BCS85849.1"/>
    </source>
</evidence>
<organism evidence="18 19">
    <name type="scientific">Prevotella herbatica</name>
    <dbReference type="NCBI Taxonomy" id="2801997"/>
    <lineage>
        <taxon>Bacteria</taxon>
        <taxon>Pseudomonadati</taxon>
        <taxon>Bacteroidota</taxon>
        <taxon>Bacteroidia</taxon>
        <taxon>Bacteroidales</taxon>
        <taxon>Prevotellaceae</taxon>
        <taxon>Prevotella</taxon>
    </lineage>
</organism>
<comment type="subcellular location">
    <subcellularLocation>
        <location evidence="1">Cell membrane</location>
        <topology evidence="1">Single-pass type I membrane protein</topology>
    </subcellularLocation>
</comment>
<feature type="compositionally biased region" description="Gly residues" evidence="16">
    <location>
        <begin position="444"/>
        <end position="470"/>
    </location>
</feature>
<evidence type="ECO:0000256" key="6">
    <source>
        <dbReference type="ARBA" id="ARBA00022729"/>
    </source>
</evidence>
<feature type="region of interest" description="Disordered" evidence="16">
    <location>
        <begin position="395"/>
        <end position="476"/>
    </location>
</feature>
<feature type="compositionally biased region" description="Gly residues" evidence="16">
    <location>
        <begin position="395"/>
        <end position="435"/>
    </location>
</feature>
<keyword evidence="15" id="KW-0325">Glycoprotein</keyword>
<name>A0ABN6ELI7_9BACT</name>
<keyword evidence="12" id="KW-0829">Tyrosine-protein kinase</keyword>
<evidence type="ECO:0000256" key="1">
    <source>
        <dbReference type="ARBA" id="ARBA00004251"/>
    </source>
</evidence>
<keyword evidence="8" id="KW-0418">Kinase</keyword>
<evidence type="ECO:0000256" key="4">
    <source>
        <dbReference type="ARBA" id="ARBA00022679"/>
    </source>
</evidence>
<keyword evidence="11" id="KW-0472">Membrane</keyword>
<evidence type="ECO:0000256" key="16">
    <source>
        <dbReference type="SAM" id="MobiDB-lite"/>
    </source>
</evidence>
<evidence type="ECO:0000256" key="14">
    <source>
        <dbReference type="ARBA" id="ARBA00023170"/>
    </source>
</evidence>
<evidence type="ECO:0000256" key="15">
    <source>
        <dbReference type="ARBA" id="ARBA00023180"/>
    </source>
</evidence>
<keyword evidence="4" id="KW-0808">Transferase</keyword>
<keyword evidence="13" id="KW-1015">Disulfide bond</keyword>
<keyword evidence="9" id="KW-0067">ATP-binding</keyword>
<keyword evidence="7" id="KW-0547">Nucleotide-binding</keyword>
<keyword evidence="19" id="KW-1185">Reference proteome</keyword>
<dbReference type="InterPro" id="IPR042278">
    <property type="entry name" value="Mfa-like_1_N"/>
</dbReference>
<evidence type="ECO:0000313" key="19">
    <source>
        <dbReference type="Proteomes" id="UP001319045"/>
    </source>
</evidence>
<dbReference type="Pfam" id="PF13149">
    <property type="entry name" value="Mfa_like_1"/>
    <property type="match status" value="1"/>
</dbReference>
<evidence type="ECO:0000256" key="12">
    <source>
        <dbReference type="ARBA" id="ARBA00023137"/>
    </source>
</evidence>